<dbReference type="PROSITE" id="PS51194">
    <property type="entry name" value="HELICASE_CTER"/>
    <property type="match status" value="1"/>
</dbReference>
<feature type="domain" description="Helicase ATP-binding" evidence="17">
    <location>
        <begin position="346"/>
        <end position="522"/>
    </location>
</feature>
<evidence type="ECO:0000256" key="3">
    <source>
        <dbReference type="ARBA" id="ARBA00022472"/>
    </source>
</evidence>
<keyword evidence="7" id="KW-0347">Helicase</keyword>
<evidence type="ECO:0000259" key="17">
    <source>
        <dbReference type="PROSITE" id="PS51192"/>
    </source>
</evidence>
<dbReference type="CDD" id="cd18793">
    <property type="entry name" value="SF2_C_SNF"/>
    <property type="match status" value="1"/>
</dbReference>
<evidence type="ECO:0000256" key="13">
    <source>
        <dbReference type="ARBA" id="ARBA00070113"/>
    </source>
</evidence>
<dbReference type="GO" id="GO:0005524">
    <property type="term" value="F:ATP binding"/>
    <property type="evidence" value="ECO:0007669"/>
    <property type="project" value="UniProtKB-KW"/>
</dbReference>
<dbReference type="GO" id="GO:0005634">
    <property type="term" value="C:nucleus"/>
    <property type="evidence" value="ECO:0007669"/>
    <property type="project" value="UniProtKB-SubCell"/>
</dbReference>
<keyword evidence="6" id="KW-0378">Hydrolase</keyword>
<evidence type="ECO:0000256" key="16">
    <source>
        <dbReference type="SAM" id="MobiDB-lite"/>
    </source>
</evidence>
<dbReference type="Pfam" id="PF00271">
    <property type="entry name" value="Helicase_C"/>
    <property type="match status" value="1"/>
</dbReference>
<proteinExistence type="inferred from homology"/>
<dbReference type="Gene3D" id="3.40.50.10810">
    <property type="entry name" value="Tandem AAA-ATPase domain"/>
    <property type="match status" value="1"/>
</dbReference>
<keyword evidence="8" id="KW-0067">ATP-binding</keyword>
<comment type="caution">
    <text evidence="19">The sequence shown here is derived from an EMBL/GenBank/DDBJ whole genome shotgun (WGS) entry which is preliminary data.</text>
</comment>
<dbReference type="GO" id="GO:0004386">
    <property type="term" value="F:helicase activity"/>
    <property type="evidence" value="ECO:0007669"/>
    <property type="project" value="UniProtKB-KW"/>
</dbReference>
<protein>
    <recommendedName>
        <fullName evidence="13">Transcription termination factor 2</fullName>
    </recommendedName>
    <alternativeName>
        <fullName evidence="15">RNA polymerase II termination factor</fullName>
    </alternativeName>
    <alternativeName>
        <fullName evidence="14">Transcription release factor 2</fullName>
    </alternativeName>
</protein>
<feature type="compositionally biased region" description="Basic and acidic residues" evidence="16">
    <location>
        <begin position="57"/>
        <end position="68"/>
    </location>
</feature>
<dbReference type="PROSITE" id="PS51192">
    <property type="entry name" value="HELICASE_ATP_BIND_1"/>
    <property type="match status" value="1"/>
</dbReference>
<dbReference type="PANTHER" id="PTHR45626">
    <property type="entry name" value="TRANSCRIPTION TERMINATION FACTOR 2-RELATED"/>
    <property type="match status" value="1"/>
</dbReference>
<evidence type="ECO:0000256" key="10">
    <source>
        <dbReference type="ARBA" id="ARBA00023125"/>
    </source>
</evidence>
<evidence type="ECO:0000256" key="15">
    <source>
        <dbReference type="ARBA" id="ARBA00082628"/>
    </source>
</evidence>
<evidence type="ECO:0000256" key="8">
    <source>
        <dbReference type="ARBA" id="ARBA00022840"/>
    </source>
</evidence>
<evidence type="ECO:0000256" key="6">
    <source>
        <dbReference type="ARBA" id="ARBA00022801"/>
    </source>
</evidence>
<evidence type="ECO:0000256" key="9">
    <source>
        <dbReference type="ARBA" id="ARBA00023015"/>
    </source>
</evidence>
<dbReference type="SMART" id="SM00490">
    <property type="entry name" value="HELICc"/>
    <property type="match status" value="1"/>
</dbReference>
<reference evidence="19" key="2">
    <citation type="submission" date="2021-08" db="EMBL/GenBank/DDBJ databases">
        <authorList>
            <person name="Eriksson T."/>
        </authorList>
    </citation>
    <scope>NUCLEOTIDE SEQUENCE</scope>
    <source>
        <strain evidence="19">Stoneville</strain>
        <tissue evidence="19">Whole head</tissue>
    </source>
</reference>
<dbReference type="GO" id="GO:0003677">
    <property type="term" value="F:DNA binding"/>
    <property type="evidence" value="ECO:0007669"/>
    <property type="project" value="UniProtKB-KW"/>
</dbReference>
<feature type="region of interest" description="Disordered" evidence="16">
    <location>
        <begin position="29"/>
        <end position="136"/>
    </location>
</feature>
<feature type="compositionally biased region" description="Basic and acidic residues" evidence="16">
    <location>
        <begin position="124"/>
        <end position="133"/>
    </location>
</feature>
<keyword evidence="20" id="KW-1185">Reference proteome</keyword>
<keyword evidence="3" id="KW-0806">Transcription termination</keyword>
<evidence type="ECO:0000256" key="2">
    <source>
        <dbReference type="ARBA" id="ARBA00007025"/>
    </source>
</evidence>
<organism evidence="19 20">
    <name type="scientific">Tenebrio molitor</name>
    <name type="common">Yellow mealworm beetle</name>
    <dbReference type="NCBI Taxonomy" id="7067"/>
    <lineage>
        <taxon>Eukaryota</taxon>
        <taxon>Metazoa</taxon>
        <taxon>Ecdysozoa</taxon>
        <taxon>Arthropoda</taxon>
        <taxon>Hexapoda</taxon>
        <taxon>Insecta</taxon>
        <taxon>Pterygota</taxon>
        <taxon>Neoptera</taxon>
        <taxon>Endopterygota</taxon>
        <taxon>Coleoptera</taxon>
        <taxon>Polyphaga</taxon>
        <taxon>Cucujiformia</taxon>
        <taxon>Tenebrionidae</taxon>
        <taxon>Tenebrio</taxon>
    </lineage>
</organism>
<keyword evidence="9" id="KW-0805">Transcription regulation</keyword>
<dbReference type="FunFam" id="3.40.50.10810:FF:000043">
    <property type="entry name" value="Transcription termination factor 2"/>
    <property type="match status" value="1"/>
</dbReference>
<dbReference type="InterPro" id="IPR001650">
    <property type="entry name" value="Helicase_C-like"/>
</dbReference>
<dbReference type="InterPro" id="IPR000330">
    <property type="entry name" value="SNF2_N"/>
</dbReference>
<evidence type="ECO:0000256" key="1">
    <source>
        <dbReference type="ARBA" id="ARBA00004123"/>
    </source>
</evidence>
<dbReference type="SMART" id="SM00487">
    <property type="entry name" value="DEXDc"/>
    <property type="match status" value="1"/>
</dbReference>
<dbReference type="AlphaFoldDB" id="A0A8J6L5K4"/>
<dbReference type="InterPro" id="IPR049730">
    <property type="entry name" value="SNF2/RAD54-like_C"/>
</dbReference>
<evidence type="ECO:0000313" key="19">
    <source>
        <dbReference type="EMBL" id="KAH0811749.1"/>
    </source>
</evidence>
<comment type="similarity">
    <text evidence="2">Belongs to the SNF2/RAD54 helicase family.</text>
</comment>
<feature type="compositionally biased region" description="Basic and acidic residues" evidence="16">
    <location>
        <begin position="84"/>
        <end position="99"/>
    </location>
</feature>
<accession>A0A8J6L5K4</accession>
<dbReference type="InterPro" id="IPR014001">
    <property type="entry name" value="Helicase_ATP-bd"/>
</dbReference>
<evidence type="ECO:0000256" key="4">
    <source>
        <dbReference type="ARBA" id="ARBA00022553"/>
    </source>
</evidence>
<keyword evidence="12" id="KW-0539">Nucleus</keyword>
<comment type="subcellular location">
    <subcellularLocation>
        <location evidence="1">Nucleus</location>
    </subcellularLocation>
</comment>
<feature type="compositionally biased region" description="Acidic residues" evidence="16">
    <location>
        <begin position="100"/>
        <end position="116"/>
    </location>
</feature>
<dbReference type="EMBL" id="JABDTM020026582">
    <property type="protein sequence ID" value="KAH0811749.1"/>
    <property type="molecule type" value="Genomic_DNA"/>
</dbReference>
<reference evidence="19" key="1">
    <citation type="journal article" date="2020" name="J Insects Food Feed">
        <title>The yellow mealworm (Tenebrio molitor) genome: a resource for the emerging insects as food and feed industry.</title>
        <authorList>
            <person name="Eriksson T."/>
            <person name="Andere A."/>
            <person name="Kelstrup H."/>
            <person name="Emery V."/>
            <person name="Picard C."/>
        </authorList>
    </citation>
    <scope>NUCLEOTIDE SEQUENCE</scope>
    <source>
        <strain evidence="19">Stoneville</strain>
        <tissue evidence="19">Whole head</tissue>
    </source>
</reference>
<gene>
    <name evidence="19" type="ORF">GEV33_011044</name>
</gene>
<dbReference type="GO" id="GO:0008094">
    <property type="term" value="F:ATP-dependent activity, acting on DNA"/>
    <property type="evidence" value="ECO:0007669"/>
    <property type="project" value="UniProtKB-ARBA"/>
</dbReference>
<evidence type="ECO:0000259" key="18">
    <source>
        <dbReference type="PROSITE" id="PS51194"/>
    </source>
</evidence>
<feature type="compositionally biased region" description="Acidic residues" evidence="16">
    <location>
        <begin position="31"/>
        <end position="40"/>
    </location>
</feature>
<dbReference type="Proteomes" id="UP000719412">
    <property type="component" value="Unassembled WGS sequence"/>
</dbReference>
<evidence type="ECO:0000256" key="12">
    <source>
        <dbReference type="ARBA" id="ARBA00023242"/>
    </source>
</evidence>
<evidence type="ECO:0000313" key="20">
    <source>
        <dbReference type="Proteomes" id="UP000719412"/>
    </source>
</evidence>
<dbReference type="GO" id="GO:0006281">
    <property type="term" value="P:DNA repair"/>
    <property type="evidence" value="ECO:0007669"/>
    <property type="project" value="TreeGrafter"/>
</dbReference>
<dbReference type="Pfam" id="PF00176">
    <property type="entry name" value="SNF2-rel_dom"/>
    <property type="match status" value="1"/>
</dbReference>
<evidence type="ECO:0000256" key="7">
    <source>
        <dbReference type="ARBA" id="ARBA00022806"/>
    </source>
</evidence>
<dbReference type="GO" id="GO:0016787">
    <property type="term" value="F:hydrolase activity"/>
    <property type="evidence" value="ECO:0007669"/>
    <property type="project" value="UniProtKB-KW"/>
</dbReference>
<keyword evidence="5" id="KW-0547">Nucleotide-binding</keyword>
<keyword evidence="11" id="KW-0804">Transcription</keyword>
<feature type="domain" description="Helicase C-terminal" evidence="18">
    <location>
        <begin position="741"/>
        <end position="906"/>
    </location>
</feature>
<keyword evidence="10" id="KW-0238">DNA-binding</keyword>
<evidence type="ECO:0000256" key="14">
    <source>
        <dbReference type="ARBA" id="ARBA00079067"/>
    </source>
</evidence>
<evidence type="ECO:0000256" key="11">
    <source>
        <dbReference type="ARBA" id="ARBA00023163"/>
    </source>
</evidence>
<name>A0A8J6L5K4_TENMO</name>
<dbReference type="GO" id="GO:0005737">
    <property type="term" value="C:cytoplasm"/>
    <property type="evidence" value="ECO:0007669"/>
    <property type="project" value="UniProtKB-ARBA"/>
</dbReference>
<dbReference type="PANTHER" id="PTHR45626:SF50">
    <property type="entry name" value="TRANSCRIPTION TERMINATION FACTOR 2"/>
    <property type="match status" value="1"/>
</dbReference>
<dbReference type="SUPFAM" id="SSF52540">
    <property type="entry name" value="P-loop containing nucleoside triphosphate hydrolases"/>
    <property type="match status" value="2"/>
</dbReference>
<dbReference type="InterPro" id="IPR050628">
    <property type="entry name" value="SNF2_RAD54_helicase_TF"/>
</dbReference>
<dbReference type="Gene3D" id="3.40.50.300">
    <property type="entry name" value="P-loop containing nucleotide triphosphate hydrolases"/>
    <property type="match status" value="1"/>
</dbReference>
<dbReference type="InterPro" id="IPR038718">
    <property type="entry name" value="SNF2-like_sf"/>
</dbReference>
<evidence type="ECO:0000256" key="5">
    <source>
        <dbReference type="ARBA" id="ARBA00022741"/>
    </source>
</evidence>
<dbReference type="InterPro" id="IPR027417">
    <property type="entry name" value="P-loop_NTPase"/>
</dbReference>
<dbReference type="GO" id="GO:0006353">
    <property type="term" value="P:DNA-templated transcription termination"/>
    <property type="evidence" value="ECO:0007669"/>
    <property type="project" value="UniProtKB-KW"/>
</dbReference>
<sequence>MDYCKENDSFGDESFHVYREKNKKARAIIDSDSDDSDESFATDLRTESENFSEDGEDVHRSSLAEAKQDVNIQDSFSEDEEQEDFPKDEEGVFDEKDIVESDSDEQEIEGDNEQEIDLTLSKNAQKEVDLSSEKDEEDIEIIDNSLSIVEVSSEEEMTSSSLKQMTLNSFIIKTSKESHLKQEASSIEKINVGQGQYQEQVKKVSSIESDLLRAKNAMRVIKLENLPDKGKSLVEKEKSLSRMLEEQKAVLANMIPDPEPASSSLNKINIAWDEIEAGVDAVAPRTFGKKGVARFNAEKHMAVETLDSLHKSLETCPSEQDYMDDPQGLRVPLMTHQKRALAWLSWREKQKPSGGLLADDMGLGKTLTMISLIIKSRELGDSEREEEQYRDKYPGGSLVVCPASLINQWSGEVERRTKRGLLGVEVHHGPKRETKAKRLAKHDLVITTYALVLSESEKNGPLFGVRWRRIILDEAHQIRNHRSRTSEAACRLSGKSRWALTGTPVHNKELDMYALLKFLRCTPFDNLQVWKHWVGDKSTGGQMRLHAVISSLMLRRTKAELMENGVLRSLPERKWELVPVKLHKNEMDVYQKVLIFSRTLFAQFLHQRAAKNQDAYDMKFTGAPPDPNGEYFKMRNRLLKLNRVKEVSQHEILVLLLRLRQICCHPSLIKQMLHGDEDLGEAEDQEQTEELNLLEQLNRLNIDDSDGQVVASDESVGLKEASRGFLHASNPVFQSDRRSSKIEALLTLLKEKVSSQDKAIVVSQWTSLLQLVAKHVKNDRIAFDCLDGTIPVHKRMAIVDNFNDPNSETKVLLLSLTAGGVGLNLVGANHLFLLDLHWNPQLENQAQDRIYRMGQTKTIFVYKFMAVDTIEERIKALQEMKLEIADSMLTGSKKVINSKLTLQDLKLLFDFKIDVFIPCEPVLDLPIGRGLGAADFRGR</sequence>
<keyword evidence="4" id="KW-0597">Phosphoprotein</keyword>